<dbReference type="EMBL" id="KE651166">
    <property type="protein sequence ID" value="EEB05912.1"/>
    <property type="molecule type" value="Genomic_DNA"/>
</dbReference>
<dbReference type="InterPro" id="IPR010107">
    <property type="entry name" value="Glutamate_decarboxylase"/>
</dbReference>
<dbReference type="Proteomes" id="UP000001744">
    <property type="component" value="Unassembled WGS sequence"/>
</dbReference>
<dbReference type="GeneID" id="7050809"/>
<protein>
    <recommendedName>
        <fullName evidence="3 9">Glutamate decarboxylase</fullName>
        <ecNumber evidence="3 9">4.1.1.15</ecNumber>
    </recommendedName>
</protein>
<dbReference type="Pfam" id="PF00282">
    <property type="entry name" value="Pyridoxal_deC"/>
    <property type="match status" value="1"/>
</dbReference>
<dbReference type="GO" id="GO:0034599">
    <property type="term" value="P:cellular response to oxidative stress"/>
    <property type="evidence" value="ECO:0007669"/>
    <property type="project" value="EnsemblFungi"/>
</dbReference>
<organism evidence="11 12">
    <name type="scientific">Schizosaccharomyces japonicus (strain yFS275 / FY16936)</name>
    <name type="common">Fission yeast</name>
    <dbReference type="NCBI Taxonomy" id="402676"/>
    <lineage>
        <taxon>Eukaryota</taxon>
        <taxon>Fungi</taxon>
        <taxon>Dikarya</taxon>
        <taxon>Ascomycota</taxon>
        <taxon>Taphrinomycotina</taxon>
        <taxon>Schizosaccharomycetes</taxon>
        <taxon>Schizosaccharomycetales</taxon>
        <taxon>Schizosaccharomycetaceae</taxon>
        <taxon>Schizosaccharomyces</taxon>
    </lineage>
</organism>
<gene>
    <name evidence="11" type="ORF">SJAG_00937</name>
</gene>
<keyword evidence="5 8" id="KW-0456">Lyase</keyword>
<dbReference type="InterPro" id="IPR015421">
    <property type="entry name" value="PyrdxlP-dep_Trfase_major"/>
</dbReference>
<dbReference type="Gene3D" id="4.10.280.50">
    <property type="match status" value="1"/>
</dbReference>
<evidence type="ECO:0000256" key="1">
    <source>
        <dbReference type="ARBA" id="ARBA00001933"/>
    </source>
</evidence>
<evidence type="ECO:0000256" key="5">
    <source>
        <dbReference type="ARBA" id="ARBA00023239"/>
    </source>
</evidence>
<evidence type="ECO:0000256" key="4">
    <source>
        <dbReference type="ARBA" id="ARBA00022898"/>
    </source>
</evidence>
<sequence>MLFKQVTEADVRQVLNDRISKLRETQHPSVPKALAIPYESAYDRDFEIPKFQLPDEGIQARDAYRLIHDELDFDGQPTLNLATFVHTFMEDEVTQLMMENVNKNLADADEYPALVDIHARCVSMIANLWNAPLINGKSTGFGTSTIGSSEAVILGGLVMKKQWQLKRKSKGLDFSKPNIIMGANAQVALEKFARYFDVEARMVPVNEKSRHCLDITQLESQVDENTIGVFVILGSTYTGNFENVKEVSKKLDEIQAKTGLDVPIHVDAASGGMIAPFAFPDLEWDFRVPRVKSINTSGHKYGMVYPGLGFIIWRSREWVPDDLIFKLHYLGGTELTYTLNFSRPGSQVIAQYYNFIRYGFQGYKQVAETDLFHARLLSFCLEASGYFRCLSDIHRQRGSYAFDPSKAVYSKATEFYNAGLPVVSFCLIDDYKKEHPYVRQDDISRLLRMKGWIVPNYPLPPNENKTEILRVVVRNTLSRNLVDRLVHDILDAVEYLEKEADEKAFIHPQISVSAEKQHSSLGAIGGNNDPEHRSGAKGAFSYTC</sequence>
<evidence type="ECO:0000256" key="10">
    <source>
        <dbReference type="SAM" id="MobiDB-lite"/>
    </source>
</evidence>
<dbReference type="GO" id="GO:0004351">
    <property type="term" value="F:glutamate decarboxylase activity"/>
    <property type="evidence" value="ECO:0000318"/>
    <property type="project" value="GO_Central"/>
</dbReference>
<dbReference type="OrthoDB" id="5152799at2759"/>
<dbReference type="FunFam" id="3.40.640.10:FF:000017">
    <property type="entry name" value="Glutamate decarboxylase"/>
    <property type="match status" value="1"/>
</dbReference>
<dbReference type="InterPro" id="IPR002129">
    <property type="entry name" value="PyrdxlP-dep_de-COase"/>
</dbReference>
<dbReference type="PANTHER" id="PTHR43321:SF3">
    <property type="entry name" value="GLUTAMATE DECARBOXYLASE"/>
    <property type="match status" value="1"/>
</dbReference>
<name>B6JX11_SCHJY</name>
<dbReference type="JaponicusDB" id="SJAG_00937"/>
<feature type="region of interest" description="Disordered" evidence="10">
    <location>
        <begin position="521"/>
        <end position="544"/>
    </location>
</feature>
<keyword evidence="4 7" id="KW-0663">Pyridoxal phosphate</keyword>
<evidence type="ECO:0000256" key="8">
    <source>
        <dbReference type="RuleBase" id="RU000382"/>
    </source>
</evidence>
<accession>B6JX11</accession>
<evidence type="ECO:0000256" key="7">
    <source>
        <dbReference type="PIRSR" id="PIRSR602129-50"/>
    </source>
</evidence>
<dbReference type="GO" id="GO:0030170">
    <property type="term" value="F:pyridoxal phosphate binding"/>
    <property type="evidence" value="ECO:0007669"/>
    <property type="project" value="InterPro"/>
</dbReference>
<evidence type="ECO:0000256" key="2">
    <source>
        <dbReference type="ARBA" id="ARBA00009533"/>
    </source>
</evidence>
<evidence type="ECO:0000256" key="6">
    <source>
        <dbReference type="ARBA" id="ARBA00048868"/>
    </source>
</evidence>
<dbReference type="VEuPathDB" id="FungiDB:SJAG_00937"/>
<dbReference type="EC" id="4.1.1.15" evidence="3 9"/>
<dbReference type="HOGENOM" id="CLU_019582_2_3_1"/>
<comment type="similarity">
    <text evidence="2 8">Belongs to the group II decarboxylase family.</text>
</comment>
<comment type="cofactor">
    <cofactor evidence="1 7 8">
        <name>pyridoxal 5'-phosphate</name>
        <dbReference type="ChEBI" id="CHEBI:597326"/>
    </cofactor>
</comment>
<dbReference type="Gene3D" id="3.40.640.10">
    <property type="entry name" value="Type I PLP-dependent aspartate aminotransferase-like (Major domain)"/>
    <property type="match status" value="1"/>
</dbReference>
<dbReference type="AlphaFoldDB" id="B6JX11"/>
<dbReference type="InterPro" id="IPR015424">
    <property type="entry name" value="PyrdxlP-dep_Trfase"/>
</dbReference>
<evidence type="ECO:0000313" key="12">
    <source>
        <dbReference type="Proteomes" id="UP000001744"/>
    </source>
</evidence>
<dbReference type="eggNOG" id="KOG1383">
    <property type="taxonomic scope" value="Eukaryota"/>
</dbReference>
<dbReference type="NCBIfam" id="TIGR01788">
    <property type="entry name" value="Glu-decarb-GAD"/>
    <property type="match status" value="1"/>
</dbReference>
<evidence type="ECO:0000313" key="11">
    <source>
        <dbReference type="EMBL" id="EEB05912.1"/>
    </source>
</evidence>
<comment type="catalytic activity">
    <reaction evidence="6 9">
        <text>L-glutamate + H(+) = 4-aminobutanoate + CO2</text>
        <dbReference type="Rhea" id="RHEA:17785"/>
        <dbReference type="ChEBI" id="CHEBI:15378"/>
        <dbReference type="ChEBI" id="CHEBI:16526"/>
        <dbReference type="ChEBI" id="CHEBI:29985"/>
        <dbReference type="ChEBI" id="CHEBI:59888"/>
        <dbReference type="EC" id="4.1.1.15"/>
    </reaction>
</comment>
<keyword evidence="9" id="KW-0210">Decarboxylase</keyword>
<dbReference type="GO" id="GO:0006538">
    <property type="term" value="P:L-glutamate catabolic process"/>
    <property type="evidence" value="ECO:0000318"/>
    <property type="project" value="GO_Central"/>
</dbReference>
<dbReference type="SUPFAM" id="SSF53383">
    <property type="entry name" value="PLP-dependent transferases"/>
    <property type="match status" value="1"/>
</dbReference>
<keyword evidence="12" id="KW-1185">Reference proteome</keyword>
<feature type="modified residue" description="N6-(pyridoxal phosphate)lysine" evidence="7">
    <location>
        <position position="300"/>
    </location>
</feature>
<dbReference type="RefSeq" id="XP_002172205.1">
    <property type="nucleotide sequence ID" value="XM_002172169.1"/>
</dbReference>
<reference evidence="11 12" key="1">
    <citation type="journal article" date="2011" name="Science">
        <title>Comparative functional genomics of the fission yeasts.</title>
        <authorList>
            <person name="Rhind N."/>
            <person name="Chen Z."/>
            <person name="Yassour M."/>
            <person name="Thompson D.A."/>
            <person name="Haas B.J."/>
            <person name="Habib N."/>
            <person name="Wapinski I."/>
            <person name="Roy S."/>
            <person name="Lin M.F."/>
            <person name="Heiman D.I."/>
            <person name="Young S.K."/>
            <person name="Furuya K."/>
            <person name="Guo Y."/>
            <person name="Pidoux A."/>
            <person name="Chen H.M."/>
            <person name="Robbertse B."/>
            <person name="Goldberg J.M."/>
            <person name="Aoki K."/>
            <person name="Bayne E.H."/>
            <person name="Berlin A.M."/>
            <person name="Desjardins C.A."/>
            <person name="Dobbs E."/>
            <person name="Dukaj L."/>
            <person name="Fan L."/>
            <person name="FitzGerald M.G."/>
            <person name="French C."/>
            <person name="Gujja S."/>
            <person name="Hansen K."/>
            <person name="Keifenheim D."/>
            <person name="Levin J.Z."/>
            <person name="Mosher R.A."/>
            <person name="Mueller C.A."/>
            <person name="Pfiffner J."/>
            <person name="Priest M."/>
            <person name="Russ C."/>
            <person name="Smialowska A."/>
            <person name="Swoboda P."/>
            <person name="Sykes S.M."/>
            <person name="Vaughn M."/>
            <person name="Vengrova S."/>
            <person name="Yoder R."/>
            <person name="Zeng Q."/>
            <person name="Allshire R."/>
            <person name="Baulcombe D."/>
            <person name="Birren B.W."/>
            <person name="Brown W."/>
            <person name="Ekwall K."/>
            <person name="Kellis M."/>
            <person name="Leatherwood J."/>
            <person name="Levin H."/>
            <person name="Margalit H."/>
            <person name="Martienssen R."/>
            <person name="Nieduszynski C.A."/>
            <person name="Spatafora J.W."/>
            <person name="Friedman N."/>
            <person name="Dalgaard J.Z."/>
            <person name="Baumann P."/>
            <person name="Niki H."/>
            <person name="Regev A."/>
            <person name="Nusbaum C."/>
        </authorList>
    </citation>
    <scope>NUCLEOTIDE SEQUENCE [LARGE SCALE GENOMIC DNA]</scope>
    <source>
        <strain evidence="12">yFS275 / FY16936</strain>
    </source>
</reference>
<proteinExistence type="inferred from homology"/>
<dbReference type="PANTHER" id="PTHR43321">
    <property type="entry name" value="GLUTAMATE DECARBOXYLASE"/>
    <property type="match status" value="1"/>
</dbReference>
<evidence type="ECO:0000256" key="9">
    <source>
        <dbReference type="RuleBase" id="RU361171"/>
    </source>
</evidence>
<dbReference type="STRING" id="402676.B6JX11"/>
<dbReference type="OMA" id="KNIMQNC"/>
<evidence type="ECO:0000256" key="3">
    <source>
        <dbReference type="ARBA" id="ARBA00012421"/>
    </source>
</evidence>
<dbReference type="GO" id="GO:0005829">
    <property type="term" value="C:cytosol"/>
    <property type="evidence" value="ECO:0000318"/>
    <property type="project" value="GO_Central"/>
</dbReference>
<dbReference type="Gene3D" id="3.90.1150.160">
    <property type="match status" value="1"/>
</dbReference>